<protein>
    <submittedName>
        <fullName evidence="2">GNAT family N-acetyltransferase</fullName>
    </submittedName>
</protein>
<dbReference type="RefSeq" id="WP_219478870.1">
    <property type="nucleotide sequence ID" value="NZ_JAHXCT010000001.1"/>
</dbReference>
<evidence type="ECO:0000259" key="1">
    <source>
        <dbReference type="Pfam" id="PF13480"/>
    </source>
</evidence>
<dbReference type="InterPro" id="IPR038740">
    <property type="entry name" value="BioF2-like_GNAT_dom"/>
</dbReference>
<comment type="caution">
    <text evidence="2">The sequence shown here is derived from an EMBL/GenBank/DDBJ whole genome shotgun (WGS) entry which is preliminary data.</text>
</comment>
<proteinExistence type="predicted"/>
<name>A0ABS6Y9H0_9BACT</name>
<gene>
    <name evidence="2" type="ORF">KZO38_00350</name>
</gene>
<dbReference type="EMBL" id="JAHXCT010000001">
    <property type="protein sequence ID" value="MBW4768220.1"/>
    <property type="molecule type" value="Genomic_DNA"/>
</dbReference>
<evidence type="ECO:0000313" key="3">
    <source>
        <dbReference type="Proteomes" id="UP000788426"/>
    </source>
</evidence>
<feature type="domain" description="BioF2-like acetyltransferase" evidence="1">
    <location>
        <begin position="173"/>
        <end position="281"/>
    </location>
</feature>
<sequence>MFNIKQFNNKVTTEWNNYVSRAKNSSFLFYREYMDYHSDRFEDYSLMFYIDNKLYAILPANRVNNELHSHQGLTYGGLIVDEHVTVARTLTLFEELNEFLKSQGFTKVIYKPIPYIYNKVPAEEDLYAIFRITQFQLVGRDVGTVINLHAPYPWYRIRERGIKRALQNNLYVEESQQFDSFWEILTQNLQQKYGVQPVHSLSEIELLHSRFPNNIALYVAKQQNEVLAGIVLYLINDVAHVQYISASKEGKAIGALDLLFHEVIHHKLKDYTYFDFGRSTENNGLFLNEPLMYQKEGFGGRAMCWDKYEWTL</sequence>
<keyword evidence="3" id="KW-1185">Reference proteome</keyword>
<dbReference type="Pfam" id="PF13480">
    <property type="entry name" value="Acetyltransf_6"/>
    <property type="match status" value="1"/>
</dbReference>
<accession>A0ABS6Y9H0</accession>
<reference evidence="2 3" key="1">
    <citation type="submission" date="2021-07" db="EMBL/GenBank/DDBJ databases">
        <title>Genomic diversity and antimicrobial resistance of Prevotella spp. isolated from chronic lung disease airways.</title>
        <authorList>
            <person name="Webb K.A."/>
            <person name="Olagoke O.S."/>
            <person name="Baird T."/>
            <person name="Neill J."/>
            <person name="Pham A."/>
            <person name="Wells T.J."/>
            <person name="Ramsay K.A."/>
            <person name="Bell S.C."/>
            <person name="Sarovich D.S."/>
            <person name="Price E.P."/>
        </authorList>
    </citation>
    <scope>NUCLEOTIDE SEQUENCE [LARGE SCALE GENOMIC DNA]</scope>
    <source>
        <strain evidence="2 3">SCHI0011.S.12</strain>
    </source>
</reference>
<evidence type="ECO:0000313" key="2">
    <source>
        <dbReference type="EMBL" id="MBW4768220.1"/>
    </source>
</evidence>
<dbReference type="Proteomes" id="UP000788426">
    <property type="component" value="Unassembled WGS sequence"/>
</dbReference>
<organism evidence="2 3">
    <name type="scientific">Hoylesella nanceiensis</name>
    <dbReference type="NCBI Taxonomy" id="425941"/>
    <lineage>
        <taxon>Bacteria</taxon>
        <taxon>Pseudomonadati</taxon>
        <taxon>Bacteroidota</taxon>
        <taxon>Bacteroidia</taxon>
        <taxon>Bacteroidales</taxon>
        <taxon>Prevotellaceae</taxon>
        <taxon>Hoylesella</taxon>
    </lineage>
</organism>